<dbReference type="PANTHER" id="PTHR33602:SF1">
    <property type="entry name" value="REGULATORY PROTEIN RECX FAMILY PROTEIN"/>
    <property type="match status" value="1"/>
</dbReference>
<dbReference type="PANTHER" id="PTHR33602">
    <property type="entry name" value="REGULATORY PROTEIN RECX FAMILY PROTEIN"/>
    <property type="match status" value="1"/>
</dbReference>
<evidence type="ECO:0000256" key="4">
    <source>
        <dbReference type="ARBA" id="ARBA00022490"/>
    </source>
</evidence>
<feature type="domain" description="RecX second three-helical" evidence="7">
    <location>
        <begin position="96"/>
        <end position="136"/>
    </location>
</feature>
<feature type="compositionally biased region" description="Basic and acidic residues" evidence="6">
    <location>
        <begin position="1"/>
        <end position="21"/>
    </location>
</feature>
<comment type="caution">
    <text evidence="8">The sequence shown here is derived from an EMBL/GenBank/DDBJ whole genome shotgun (WGS) entry which is preliminary data.</text>
</comment>
<feature type="region of interest" description="Disordered" evidence="6">
    <location>
        <begin position="1"/>
        <end position="36"/>
    </location>
</feature>
<evidence type="ECO:0000259" key="7">
    <source>
        <dbReference type="Pfam" id="PF02631"/>
    </source>
</evidence>
<comment type="similarity">
    <text evidence="2 5">Belongs to the RecX family.</text>
</comment>
<dbReference type="Proteomes" id="UP001296873">
    <property type="component" value="Unassembled WGS sequence"/>
</dbReference>
<sequence>MTERADSDDGGERGAHLDGRPGKRRKPKGPKKATPDYLEKAALHYLERYASSRANLRRVLIGKVERSARFHGTDRDDGARAVEQLLDRLARAGYLDDAAYARGRAISLHRAGHGAQAIRMKLRQKGVDADTAGAALESLEEEAEAPELAAALRYARKRRLGPYRAPEQRPANAERDMAALARKGFSLDLARQVVLTDDLETLEEEAGAQPGPLG</sequence>
<dbReference type="InterPro" id="IPR053924">
    <property type="entry name" value="RecX_HTH_2nd"/>
</dbReference>
<accession>A0ABS1DD55</accession>
<protein>
    <recommendedName>
        <fullName evidence="3 5">Regulatory protein RecX</fullName>
    </recommendedName>
</protein>
<evidence type="ECO:0000313" key="8">
    <source>
        <dbReference type="EMBL" id="MBK1667886.1"/>
    </source>
</evidence>
<evidence type="ECO:0000256" key="2">
    <source>
        <dbReference type="ARBA" id="ARBA00009695"/>
    </source>
</evidence>
<dbReference type="InterPro" id="IPR003783">
    <property type="entry name" value="Regulatory_RecX"/>
</dbReference>
<dbReference type="EMBL" id="NRRL01000013">
    <property type="protein sequence ID" value="MBK1667886.1"/>
    <property type="molecule type" value="Genomic_DNA"/>
</dbReference>
<dbReference type="HAMAP" id="MF_01114">
    <property type="entry name" value="RecX"/>
    <property type="match status" value="1"/>
</dbReference>
<evidence type="ECO:0000256" key="6">
    <source>
        <dbReference type="SAM" id="MobiDB-lite"/>
    </source>
</evidence>
<comment type="function">
    <text evidence="5">Modulates RecA activity.</text>
</comment>
<dbReference type="RefSeq" id="WP_200340050.1">
    <property type="nucleotide sequence ID" value="NZ_NRRL01000013.1"/>
</dbReference>
<evidence type="ECO:0000256" key="5">
    <source>
        <dbReference type="HAMAP-Rule" id="MF_01114"/>
    </source>
</evidence>
<name>A0ABS1DD55_9PROT</name>
<dbReference type="Pfam" id="PF02631">
    <property type="entry name" value="RecX_HTH2"/>
    <property type="match status" value="1"/>
</dbReference>
<evidence type="ECO:0000313" key="9">
    <source>
        <dbReference type="Proteomes" id="UP001296873"/>
    </source>
</evidence>
<evidence type="ECO:0000256" key="1">
    <source>
        <dbReference type="ARBA" id="ARBA00004496"/>
    </source>
</evidence>
<proteinExistence type="inferred from homology"/>
<feature type="compositionally biased region" description="Basic residues" evidence="6">
    <location>
        <begin position="22"/>
        <end position="31"/>
    </location>
</feature>
<keyword evidence="9" id="KW-1185">Reference proteome</keyword>
<dbReference type="InterPro" id="IPR036388">
    <property type="entry name" value="WH-like_DNA-bd_sf"/>
</dbReference>
<keyword evidence="4 5" id="KW-0963">Cytoplasm</keyword>
<gene>
    <name evidence="5" type="primary">recX</name>
    <name evidence="8" type="ORF">CKO28_07540</name>
</gene>
<dbReference type="Gene3D" id="1.10.10.10">
    <property type="entry name" value="Winged helix-like DNA-binding domain superfamily/Winged helix DNA-binding domain"/>
    <property type="match status" value="1"/>
</dbReference>
<comment type="subcellular location">
    <subcellularLocation>
        <location evidence="1 5">Cytoplasm</location>
    </subcellularLocation>
</comment>
<organism evidence="8 9">
    <name type="scientific">Rhodovibrio sodomensis</name>
    <dbReference type="NCBI Taxonomy" id="1088"/>
    <lineage>
        <taxon>Bacteria</taxon>
        <taxon>Pseudomonadati</taxon>
        <taxon>Pseudomonadota</taxon>
        <taxon>Alphaproteobacteria</taxon>
        <taxon>Rhodospirillales</taxon>
        <taxon>Rhodovibrionaceae</taxon>
        <taxon>Rhodovibrio</taxon>
    </lineage>
</organism>
<evidence type="ECO:0000256" key="3">
    <source>
        <dbReference type="ARBA" id="ARBA00018111"/>
    </source>
</evidence>
<reference evidence="8 9" key="1">
    <citation type="journal article" date="2020" name="Microorganisms">
        <title>Osmotic Adaptation and Compatible Solute Biosynthesis of Phototrophic Bacteria as Revealed from Genome Analyses.</title>
        <authorList>
            <person name="Imhoff J.F."/>
            <person name="Rahn T."/>
            <person name="Kunzel S."/>
            <person name="Keller A."/>
            <person name="Neulinger S.C."/>
        </authorList>
    </citation>
    <scope>NUCLEOTIDE SEQUENCE [LARGE SCALE GENOMIC DNA]</scope>
    <source>
        <strain evidence="8 9">DSM 9895</strain>
    </source>
</reference>